<dbReference type="PANTHER" id="PTHR11640">
    <property type="entry name" value="NEPHRIN"/>
    <property type="match status" value="1"/>
</dbReference>
<evidence type="ECO:0000256" key="4">
    <source>
        <dbReference type="ARBA" id="ARBA00023180"/>
    </source>
</evidence>
<keyword evidence="8" id="KW-1185">Reference proteome</keyword>
<evidence type="ECO:0000256" key="2">
    <source>
        <dbReference type="ARBA" id="ARBA00023136"/>
    </source>
</evidence>
<dbReference type="SUPFAM" id="SSF48726">
    <property type="entry name" value="Immunoglobulin"/>
    <property type="match status" value="1"/>
</dbReference>
<keyword evidence="4" id="KW-0325">Glycoprotein</keyword>
<accession>A0ABN1TU62</accession>
<evidence type="ECO:0000313" key="8">
    <source>
        <dbReference type="Proteomes" id="UP001501581"/>
    </source>
</evidence>
<keyword evidence="3" id="KW-1015">Disulfide bond</keyword>
<sequence>MGHHPQPQAVARGRSLGAVIVAVMALLGSALLHVAAPTTAAAATTPISEGTFTWGIKESWRSYIGDGSVAGGGATVTETIGTPSNPYPRSFEFPITSGSFDDETNTARLTLGGWVHFRKFPNFNGDGKWALDTKYSELTVEISPTSQVIRGNHTGYSREDPGGELHEDVDVVLARFDITGAETDFSDGRSRWNEIPTVAGPGLNIYSASLPIDPASIDYAGPGGLPDLAEKWDTPGTPTLAQGATWISTDATNSVTRTNRQLYVPETGPVVHTVEMTGGGTAAGTLTLTARDAVTLAPVGTPHVVTNYPVANRGQYAKTAFDAASGTVFFVTGMDGSPAVETTVRAARWDAESQSYQASVVGRLRDAVSATTQVPVEAMVWNPVKDELAAITTKSAAVDVYTNAEITRFRLDGGQWSATRSDLSAPATGEFAGASAGNTLFANHASSAVNDQKPLAVAADGSYLHASGSSYLTVAGARRYLPATHIDFTPAGAATVQYIDGTRPGTVSGTYYGFNSIVADAQGRLVLHNSSTTIDSYVRVSVLDGVATAGTIRQGPVDVFPPLGASNFATSMIADAEHDLEWVIDITDPDGTRIFGLRDDEILSRHTFKDFAPNYITYPVLGLGDNGAVYVPVIDAATNRAGYQRLELLGELADLEEQPESVAVTLGVGVASKPVTFTSTVTGGSPAPQRQWQIKRRGESSFQDLDGEHGETLSVQAVPDLGGSQYRAVYASTAGRIVSDVADLSVDHAPALIRDATDQSVTEGEDATVLIDASGAPEPTITWQRRVGGYWQSIDPEDDNFTLNGASLTVRATNLEQSGSRFRAKVANAVATIYSRTSTLSVRPAVTPPEETLSLSGVALEWTGSAELQKAPPVGGSNYFSAGTSAGDEASYRASQGDVRVLQVAGDGSRTPATWATRAAHVASGTTQLIRLDGGEATVEPDGSATVSWDGAWSVNFYGGMVPFTLTDPELIVSADGTGSLRADLSGYASNQANPNDRTPLDPVADVTVATFKQVEIDTTGAIQIEPDYAGVELEVPSGSTPQNRSNVGWGAWPQPFVDFHFASGLSSYWYSSGGAADGLKAPSAFTVDFTDAVETPEPGSERVSTTTLSLDRSRYAYGQSSTATIRVSAAGATPTGRVTVRVGSLTRSATLQDGAARVVLPPRVAPGASTVVVTYPGADGLTGSSARTGIRVLRASPTVRATLKRASVKAGQRARLKVRVALPGDAALPVTGQVVVRERGRIIAVGRLRASHRGVLTVRLPRLARGTHYLRASIGATELNLARSSKYQRLVVR</sequence>
<dbReference type="InterPro" id="IPR007110">
    <property type="entry name" value="Ig-like_dom"/>
</dbReference>
<dbReference type="InterPro" id="IPR051275">
    <property type="entry name" value="Cell_adhesion_signaling"/>
</dbReference>
<dbReference type="EMBL" id="BAAALG010000007">
    <property type="protein sequence ID" value="GAA1100844.1"/>
    <property type="molecule type" value="Genomic_DNA"/>
</dbReference>
<protein>
    <recommendedName>
        <fullName evidence="6">Ig-like domain-containing protein</fullName>
    </recommendedName>
</protein>
<keyword evidence="2" id="KW-0472">Membrane</keyword>
<feature type="domain" description="Ig-like" evidence="6">
    <location>
        <begin position="750"/>
        <end position="841"/>
    </location>
</feature>
<reference evidence="7 8" key="1">
    <citation type="journal article" date="2019" name="Int. J. Syst. Evol. Microbiol.">
        <title>The Global Catalogue of Microorganisms (GCM) 10K type strain sequencing project: providing services to taxonomists for standard genome sequencing and annotation.</title>
        <authorList>
            <consortium name="The Broad Institute Genomics Platform"/>
            <consortium name="The Broad Institute Genome Sequencing Center for Infectious Disease"/>
            <person name="Wu L."/>
            <person name="Ma J."/>
        </authorList>
    </citation>
    <scope>NUCLEOTIDE SEQUENCE [LARGE SCALE GENOMIC DNA]</scope>
    <source>
        <strain evidence="7 8">JCM 13008</strain>
    </source>
</reference>
<gene>
    <name evidence="7" type="ORF">GCM10009668_18650</name>
</gene>
<evidence type="ECO:0000313" key="7">
    <source>
        <dbReference type="EMBL" id="GAA1100844.1"/>
    </source>
</evidence>
<dbReference type="InterPro" id="IPR013783">
    <property type="entry name" value="Ig-like_fold"/>
</dbReference>
<dbReference type="Proteomes" id="UP001501581">
    <property type="component" value="Unassembled WGS sequence"/>
</dbReference>
<comment type="caution">
    <text evidence="7">The sequence shown here is derived from an EMBL/GenBank/DDBJ whole genome shotgun (WGS) entry which is preliminary data.</text>
</comment>
<dbReference type="PROSITE" id="PS50835">
    <property type="entry name" value="IG_LIKE"/>
    <property type="match status" value="1"/>
</dbReference>
<proteinExistence type="predicted"/>
<evidence type="ECO:0000256" key="1">
    <source>
        <dbReference type="ARBA" id="ARBA00004479"/>
    </source>
</evidence>
<dbReference type="InterPro" id="IPR007331">
    <property type="entry name" value="Htaa"/>
</dbReference>
<organism evidence="7 8">
    <name type="scientific">Nocardioides dubius</name>
    <dbReference type="NCBI Taxonomy" id="317019"/>
    <lineage>
        <taxon>Bacteria</taxon>
        <taxon>Bacillati</taxon>
        <taxon>Actinomycetota</taxon>
        <taxon>Actinomycetes</taxon>
        <taxon>Propionibacteriales</taxon>
        <taxon>Nocardioidaceae</taxon>
        <taxon>Nocardioides</taxon>
    </lineage>
</organism>
<dbReference type="InterPro" id="IPR036179">
    <property type="entry name" value="Ig-like_dom_sf"/>
</dbReference>
<dbReference type="Pfam" id="PF04213">
    <property type="entry name" value="HtaA"/>
    <property type="match status" value="1"/>
</dbReference>
<evidence type="ECO:0000259" key="6">
    <source>
        <dbReference type="PROSITE" id="PS50835"/>
    </source>
</evidence>
<keyword evidence="5" id="KW-0393">Immunoglobulin domain</keyword>
<dbReference type="PANTHER" id="PTHR11640:SF164">
    <property type="entry name" value="MAM DOMAIN-CONTAINING GLYCOSYLPHOSPHATIDYLINOSITOL ANCHOR PROTEIN 1"/>
    <property type="match status" value="1"/>
</dbReference>
<dbReference type="RefSeq" id="WP_343993652.1">
    <property type="nucleotide sequence ID" value="NZ_BAAALG010000007.1"/>
</dbReference>
<evidence type="ECO:0000256" key="3">
    <source>
        <dbReference type="ARBA" id="ARBA00023157"/>
    </source>
</evidence>
<dbReference type="Gene3D" id="2.60.40.10">
    <property type="entry name" value="Immunoglobulins"/>
    <property type="match status" value="1"/>
</dbReference>
<comment type="subcellular location">
    <subcellularLocation>
        <location evidence="1">Membrane</location>
        <topology evidence="1">Single-pass type I membrane protein</topology>
    </subcellularLocation>
</comment>
<name>A0ABN1TU62_9ACTN</name>
<evidence type="ECO:0000256" key="5">
    <source>
        <dbReference type="ARBA" id="ARBA00023319"/>
    </source>
</evidence>